<dbReference type="AlphaFoldDB" id="A0A0Q3JP06"/>
<keyword evidence="9" id="KW-1185">Reference proteome</keyword>
<evidence type="ECO:0000256" key="5">
    <source>
        <dbReference type="ARBA" id="ARBA00022833"/>
    </source>
</evidence>
<evidence type="ECO:0000259" key="6">
    <source>
        <dbReference type="PROSITE" id="PS50097"/>
    </source>
</evidence>
<dbReference type="STRING" id="15368.A0A0Q3JP06"/>
<dbReference type="RefSeq" id="XP_014756166.1">
    <property type="nucleotide sequence ID" value="XM_014900680.2"/>
</dbReference>
<dbReference type="SUPFAM" id="SSF57933">
    <property type="entry name" value="TAZ domain"/>
    <property type="match status" value="1"/>
</dbReference>
<dbReference type="InterPro" id="IPR000197">
    <property type="entry name" value="Znf_TAZ"/>
</dbReference>
<evidence type="ECO:0000256" key="2">
    <source>
        <dbReference type="ARBA" id="ARBA00022723"/>
    </source>
</evidence>
<dbReference type="KEGG" id="bdi:100825939"/>
<evidence type="ECO:0000256" key="4">
    <source>
        <dbReference type="ARBA" id="ARBA00022786"/>
    </source>
</evidence>
<dbReference type="InterPro" id="IPR044513">
    <property type="entry name" value="BT1/2/3/4/5"/>
</dbReference>
<reference evidence="8" key="3">
    <citation type="submission" date="2018-08" db="UniProtKB">
        <authorList>
            <consortium name="EnsemblPlants"/>
        </authorList>
    </citation>
    <scope>IDENTIFICATION</scope>
    <source>
        <strain evidence="8">cv. Bd21</strain>
    </source>
</reference>
<name>A0A0Q3JP06_BRADI</name>
<dbReference type="InterPro" id="IPR035898">
    <property type="entry name" value="TAZ_dom_sf"/>
</dbReference>
<gene>
    <name evidence="8" type="primary">LOC100825939</name>
    <name evidence="7" type="ORF">BRADI_3g47784v3</name>
</gene>
<dbReference type="GO" id="GO:0009751">
    <property type="term" value="P:response to salicylic acid"/>
    <property type="evidence" value="ECO:0007669"/>
    <property type="project" value="UniProtKB-ARBA"/>
</dbReference>
<sequence length="347" mass="38124">MTSSVDFEALRPSPADVRVLTSDGSAIAAHSPVLASASPVLERMIGRARRGWDTGCSIRILGAAPDAVASFLRFLYSQSQREATGEWPEEEAMAAHGAALLALAHAYRVAWLKRRAEEALAARLTAERAVDVLKLAALCDAPRLRLRCARLAGKDLAAVELSDGWRFAGRHDAALQIGLLQLLHDADQRKKRWDRERASQAVYRQLSDAMASLERVFLTEASPCDDNDRGACTAHQGLVQLTRHLAGCGNKGGEGGCQHCNRMFQLLRLHSSVCHRAHGEPCRVPLCSNLKTKMKAEKVDKTWRLLVKKVTRAGAMAALANREVPEMVNKSWAKCSRSRGCRATRFR</sequence>
<reference evidence="7 8" key="1">
    <citation type="journal article" date="2010" name="Nature">
        <title>Genome sequencing and analysis of the model grass Brachypodium distachyon.</title>
        <authorList>
            <consortium name="International Brachypodium Initiative"/>
        </authorList>
    </citation>
    <scope>NUCLEOTIDE SEQUENCE [LARGE SCALE GENOMIC DNA]</scope>
    <source>
        <strain evidence="7 8">Bd21</strain>
    </source>
</reference>
<evidence type="ECO:0000256" key="1">
    <source>
        <dbReference type="ARBA" id="ARBA00004906"/>
    </source>
</evidence>
<feature type="domain" description="BTB" evidence="6">
    <location>
        <begin position="15"/>
        <end position="77"/>
    </location>
</feature>
<evidence type="ECO:0000313" key="7">
    <source>
        <dbReference type="EMBL" id="KQK00177.1"/>
    </source>
</evidence>
<dbReference type="GO" id="GO:0042542">
    <property type="term" value="P:response to hydrogen peroxide"/>
    <property type="evidence" value="ECO:0007669"/>
    <property type="project" value="UniProtKB-ARBA"/>
</dbReference>
<dbReference type="OrthoDB" id="680568at2759"/>
<dbReference type="SMART" id="SM00225">
    <property type="entry name" value="BTB"/>
    <property type="match status" value="1"/>
</dbReference>
<dbReference type="Gramene" id="KQK00177">
    <property type="protein sequence ID" value="KQK00177"/>
    <property type="gene ID" value="BRADI_3g47784v3"/>
</dbReference>
<dbReference type="SUPFAM" id="SSF54695">
    <property type="entry name" value="POZ domain"/>
    <property type="match status" value="1"/>
</dbReference>
<dbReference type="Pfam" id="PF00651">
    <property type="entry name" value="BTB"/>
    <property type="match status" value="1"/>
</dbReference>
<dbReference type="Proteomes" id="UP000008810">
    <property type="component" value="Chromosome 3"/>
</dbReference>
<dbReference type="Gene3D" id="1.20.1020.10">
    <property type="entry name" value="TAZ domain"/>
    <property type="match status" value="1"/>
</dbReference>
<dbReference type="FunFam" id="1.20.1020.10:FF:000004">
    <property type="entry name" value="BTB/POZ and TAZ domain-containing protein 2"/>
    <property type="match status" value="1"/>
</dbReference>
<dbReference type="Gene3D" id="3.30.710.10">
    <property type="entry name" value="Potassium Channel Kv1.1, Chain A"/>
    <property type="match status" value="1"/>
</dbReference>
<evidence type="ECO:0000313" key="9">
    <source>
        <dbReference type="Proteomes" id="UP000008810"/>
    </source>
</evidence>
<reference evidence="7" key="2">
    <citation type="submission" date="2017-06" db="EMBL/GenBank/DDBJ databases">
        <title>WGS assembly of Brachypodium distachyon.</title>
        <authorList>
            <consortium name="The International Brachypodium Initiative"/>
            <person name="Lucas S."/>
            <person name="Harmon-Smith M."/>
            <person name="Lail K."/>
            <person name="Tice H."/>
            <person name="Grimwood J."/>
            <person name="Bruce D."/>
            <person name="Barry K."/>
            <person name="Shu S."/>
            <person name="Lindquist E."/>
            <person name="Wang M."/>
            <person name="Pitluck S."/>
            <person name="Vogel J.P."/>
            <person name="Garvin D.F."/>
            <person name="Mockler T.C."/>
            <person name="Schmutz J."/>
            <person name="Rokhsar D."/>
            <person name="Bevan M.W."/>
        </authorList>
    </citation>
    <scope>NUCLEOTIDE SEQUENCE</scope>
    <source>
        <strain evidence="7">Bd21</strain>
    </source>
</reference>
<dbReference type="InterPro" id="IPR011333">
    <property type="entry name" value="SKP1/BTB/POZ_sf"/>
</dbReference>
<evidence type="ECO:0000313" key="8">
    <source>
        <dbReference type="EnsemblPlants" id="KQK00177"/>
    </source>
</evidence>
<dbReference type="GO" id="GO:0005634">
    <property type="term" value="C:nucleus"/>
    <property type="evidence" value="ECO:0000318"/>
    <property type="project" value="GO_Central"/>
</dbReference>
<comment type="pathway">
    <text evidence="1">Protein modification; protein ubiquitination.</text>
</comment>
<evidence type="ECO:0000256" key="3">
    <source>
        <dbReference type="ARBA" id="ARBA00022771"/>
    </source>
</evidence>
<keyword evidence="5" id="KW-0862">Zinc</keyword>
<dbReference type="PROSITE" id="PS50097">
    <property type="entry name" value="BTB"/>
    <property type="match status" value="1"/>
</dbReference>
<accession>A0A0Q3JP06</accession>
<dbReference type="EnsemblPlants" id="KQK00177">
    <property type="protein sequence ID" value="KQK00177"/>
    <property type="gene ID" value="BRADI_3g47784v3"/>
</dbReference>
<dbReference type="GO" id="GO:0006355">
    <property type="term" value="P:regulation of DNA-templated transcription"/>
    <property type="evidence" value="ECO:0007669"/>
    <property type="project" value="UniProtKB-ARBA"/>
</dbReference>
<dbReference type="ExpressionAtlas" id="A0A0Q3JP06">
    <property type="expression patterns" value="baseline"/>
</dbReference>
<organism evidence="7">
    <name type="scientific">Brachypodium distachyon</name>
    <name type="common">Purple false brome</name>
    <name type="synonym">Trachynia distachya</name>
    <dbReference type="NCBI Taxonomy" id="15368"/>
    <lineage>
        <taxon>Eukaryota</taxon>
        <taxon>Viridiplantae</taxon>
        <taxon>Streptophyta</taxon>
        <taxon>Embryophyta</taxon>
        <taxon>Tracheophyta</taxon>
        <taxon>Spermatophyta</taxon>
        <taxon>Magnoliopsida</taxon>
        <taxon>Liliopsida</taxon>
        <taxon>Poales</taxon>
        <taxon>Poaceae</taxon>
        <taxon>BOP clade</taxon>
        <taxon>Pooideae</taxon>
        <taxon>Stipodae</taxon>
        <taxon>Brachypodieae</taxon>
        <taxon>Brachypodium</taxon>
    </lineage>
</organism>
<dbReference type="PANTHER" id="PTHR46287:SF5">
    <property type="entry name" value="OS02G0596700 PROTEIN"/>
    <property type="match status" value="1"/>
</dbReference>
<dbReference type="EMBL" id="CM000882">
    <property type="protein sequence ID" value="KQK00177.1"/>
    <property type="molecule type" value="Genomic_DNA"/>
</dbReference>
<dbReference type="GO" id="GO:0009725">
    <property type="term" value="P:response to hormone"/>
    <property type="evidence" value="ECO:0007669"/>
    <property type="project" value="UniProtKB-ARBA"/>
</dbReference>
<dbReference type="PANTHER" id="PTHR46287">
    <property type="entry name" value="BTB/POZ AND TAZ DOMAIN-CONTAINING PROTEIN 3-RELATED"/>
    <property type="match status" value="1"/>
</dbReference>
<keyword evidence="4" id="KW-0833">Ubl conjugation pathway</keyword>
<dbReference type="GO" id="GO:0005516">
    <property type="term" value="F:calmodulin binding"/>
    <property type="evidence" value="ECO:0007669"/>
    <property type="project" value="UniProtKB-ARBA"/>
</dbReference>
<dbReference type="GO" id="GO:0008270">
    <property type="term" value="F:zinc ion binding"/>
    <property type="evidence" value="ECO:0007669"/>
    <property type="project" value="UniProtKB-KW"/>
</dbReference>
<proteinExistence type="predicted"/>
<dbReference type="SMART" id="SM00551">
    <property type="entry name" value="ZnF_TAZ"/>
    <property type="match status" value="1"/>
</dbReference>
<keyword evidence="3" id="KW-0863">Zinc-finger</keyword>
<dbReference type="InterPro" id="IPR000210">
    <property type="entry name" value="BTB/POZ_dom"/>
</dbReference>
<keyword evidence="2" id="KW-0479">Metal-binding</keyword>
<protein>
    <recommendedName>
        <fullName evidence="6">BTB domain-containing protein</fullName>
    </recommendedName>
</protein>
<dbReference type="GeneID" id="100825939"/>